<evidence type="ECO:0000313" key="5">
    <source>
        <dbReference type="Proteomes" id="UP000005408"/>
    </source>
</evidence>
<sequence>MAEHIQMDNAQQKDYLIVGAIDFGTTFSGYAFSTKHDFFKDPRNLGNISIKHWVDPISTMPYNKTSTCILFTEEKIFDKFGFEAEAKYLDLILDNEHENWYFFRRFKMSLYEIQSEVQEIIVEDETGKTMSARKVFSESLRFLVNSLFDEVRKQQADIKMTDIRWVVTVPAIWSDPAKAFMRKSAIEAGIDSGMLTIALEPEAAALYVKHLPVGKRISDDFETFAPGSKYIVVDVGGGTVDITAHEVLGDGHVRELIKATGGNWGGTKVDEEYMDFIKRLIGEDTARYIDENIPSVFFEASREFEMAKRTIKPNSDCKFNVRIPSQFGETYSLVHCGRELKSVKTVFTKYEKHMTVSFTGDKVRLKSKDAEGFFAESITKIADYLSELIQLNGVNDITTIILVGGYAESPMLIERIKSRFSHMRVIIPKEAAWSILFGAVIFGHSPNLIKHRRSKYTYGICVNKKFKPSEHDEKHKYEENGEFRCWGLFSKLVEIDEIVSVGEYRKIDRHFHIKDCKEEGNFKLYASTLKNPKYVDEEDCFYIGHILSPGHEFLPKHIIYIDVCFGETQIMFLAQQPRSNKFFLCYLGD</sequence>
<dbReference type="CDD" id="cd10229">
    <property type="entry name" value="ASKHA_NBD_HSP70_HSPA12"/>
    <property type="match status" value="1"/>
</dbReference>
<dbReference type="Gene3D" id="3.30.420.40">
    <property type="match status" value="2"/>
</dbReference>
<dbReference type="Proteomes" id="UP000005408">
    <property type="component" value="Unassembled WGS sequence"/>
</dbReference>
<dbReference type="PANTHER" id="PTHR14187">
    <property type="entry name" value="ALPHA KINASE/ELONGATION FACTOR 2 KINASE"/>
    <property type="match status" value="1"/>
</dbReference>
<dbReference type="GO" id="GO:0140662">
    <property type="term" value="F:ATP-dependent protein folding chaperone"/>
    <property type="evidence" value="ECO:0007669"/>
    <property type="project" value="InterPro"/>
</dbReference>
<comment type="similarity">
    <text evidence="1">Belongs to the heat shock protein 70 family.</text>
</comment>
<evidence type="ECO:0000256" key="3">
    <source>
        <dbReference type="ARBA" id="ARBA00022840"/>
    </source>
</evidence>
<accession>A0A8W8M3D9</accession>
<evidence type="ECO:0000313" key="4">
    <source>
        <dbReference type="EnsemblMetazoa" id="G31001.1:cds"/>
    </source>
</evidence>
<name>A0A8W8M3D9_MAGGI</name>
<dbReference type="InterPro" id="IPR043129">
    <property type="entry name" value="ATPase_NBD"/>
</dbReference>
<dbReference type="GO" id="GO:0005524">
    <property type="term" value="F:ATP binding"/>
    <property type="evidence" value="ECO:0007669"/>
    <property type="project" value="UniProtKB-KW"/>
</dbReference>
<dbReference type="Pfam" id="PF00012">
    <property type="entry name" value="HSP70"/>
    <property type="match status" value="1"/>
</dbReference>
<dbReference type="AlphaFoldDB" id="A0A8W8M3D9"/>
<evidence type="ECO:0008006" key="6">
    <source>
        <dbReference type="Google" id="ProtNLM"/>
    </source>
</evidence>
<keyword evidence="5" id="KW-1185">Reference proteome</keyword>
<dbReference type="PANTHER" id="PTHR14187:SF5">
    <property type="entry name" value="HEAT SHOCK 70 KDA PROTEIN 12A"/>
    <property type="match status" value="1"/>
</dbReference>
<dbReference type="InterPro" id="IPR013126">
    <property type="entry name" value="Hsp_70_fam"/>
</dbReference>
<dbReference type="EnsemblMetazoa" id="G31001.1">
    <property type="protein sequence ID" value="G31001.1:cds"/>
    <property type="gene ID" value="G31001"/>
</dbReference>
<protein>
    <recommendedName>
        <fullName evidence="6">Heat shock 70 kDa protein 12A</fullName>
    </recommendedName>
</protein>
<evidence type="ECO:0000256" key="2">
    <source>
        <dbReference type="ARBA" id="ARBA00022741"/>
    </source>
</evidence>
<keyword evidence="2" id="KW-0547">Nucleotide-binding</keyword>
<organism evidence="4 5">
    <name type="scientific">Magallana gigas</name>
    <name type="common">Pacific oyster</name>
    <name type="synonym">Crassostrea gigas</name>
    <dbReference type="NCBI Taxonomy" id="29159"/>
    <lineage>
        <taxon>Eukaryota</taxon>
        <taxon>Metazoa</taxon>
        <taxon>Spiralia</taxon>
        <taxon>Lophotrochozoa</taxon>
        <taxon>Mollusca</taxon>
        <taxon>Bivalvia</taxon>
        <taxon>Autobranchia</taxon>
        <taxon>Pteriomorphia</taxon>
        <taxon>Ostreida</taxon>
        <taxon>Ostreoidea</taxon>
        <taxon>Ostreidae</taxon>
        <taxon>Magallana</taxon>
    </lineage>
</organism>
<keyword evidence="3" id="KW-0067">ATP-binding</keyword>
<proteinExistence type="inferred from homology"/>
<reference evidence="4" key="1">
    <citation type="submission" date="2022-08" db="UniProtKB">
        <authorList>
            <consortium name="EnsemblMetazoa"/>
        </authorList>
    </citation>
    <scope>IDENTIFICATION</scope>
    <source>
        <strain evidence="4">05x7-T-G4-1.051#20</strain>
    </source>
</reference>
<evidence type="ECO:0000256" key="1">
    <source>
        <dbReference type="ARBA" id="ARBA00007381"/>
    </source>
</evidence>
<dbReference type="SUPFAM" id="SSF53067">
    <property type="entry name" value="Actin-like ATPase domain"/>
    <property type="match status" value="2"/>
</dbReference>
<dbReference type="OMA" id="AKENHTH"/>
<dbReference type="OrthoDB" id="2963168at2759"/>